<sequence>MRRRTPLPDSLVGRAFSIEEAREAGVSPARLSGNDLSTPHRGVRAPAGERTHGQRREDYTVRIVNGEYFSHITAAELFGVPLPAELLAGPVHVSMFRPQRARQVRGVIHHELEPRGQLAGHVSGVPVLHPAFVWVQLAGLLSLDDLIIAGDFLVTGSEPFDERPPLTTIDELRSAVAQAPGSRGIRAARAALEEIRYGCLSPQETRLRLLIERAGLPAPELNHRIYDERGSLVAMLDGAFPEHFVGYEYMGDHHRTKKSTYRNDMLRRARVEDLGWSQLDISSDDLELRPLETLARIARRLHSAGATLRPIEYGVDARKRRR</sequence>
<evidence type="ECO:0000313" key="3">
    <source>
        <dbReference type="Proteomes" id="UP001415169"/>
    </source>
</evidence>
<protein>
    <recommendedName>
        <fullName evidence="4">DUF559 domain-containing protein</fullName>
    </recommendedName>
</protein>
<reference evidence="2" key="1">
    <citation type="journal article" date="2014" name="Int. J. Syst. Evol. Microbiol.">
        <title>Complete genome of a new Firmicutes species belonging to the dominant human colonic microbiota ('Ruminococcus bicirculans') reveals two chromosomes and a selective capacity to utilize plant glucans.</title>
        <authorList>
            <consortium name="NISC Comparative Sequencing Program"/>
            <person name="Wegmann U."/>
            <person name="Louis P."/>
            <person name="Goesmann A."/>
            <person name="Henrissat B."/>
            <person name="Duncan S.H."/>
            <person name="Flint H.J."/>
        </authorList>
    </citation>
    <scope>NUCLEOTIDE SEQUENCE</scope>
    <source>
        <strain evidence="2">JCM 17590</strain>
    </source>
</reference>
<dbReference type="Proteomes" id="UP001415169">
    <property type="component" value="Unassembled WGS sequence"/>
</dbReference>
<evidence type="ECO:0000313" key="2">
    <source>
        <dbReference type="EMBL" id="GAA4162901.1"/>
    </source>
</evidence>
<accession>A0ABP7ZLD3</accession>
<keyword evidence="3" id="KW-1185">Reference proteome</keyword>
<feature type="region of interest" description="Disordered" evidence="1">
    <location>
        <begin position="23"/>
        <end position="54"/>
    </location>
</feature>
<reference evidence="2" key="2">
    <citation type="submission" date="2023-12" db="EMBL/GenBank/DDBJ databases">
        <authorList>
            <person name="Sun Q."/>
            <person name="Inoue M."/>
        </authorList>
    </citation>
    <scope>NUCLEOTIDE SEQUENCE</scope>
    <source>
        <strain evidence="2">JCM 17590</strain>
    </source>
</reference>
<evidence type="ECO:0008006" key="4">
    <source>
        <dbReference type="Google" id="ProtNLM"/>
    </source>
</evidence>
<gene>
    <name evidence="2" type="ORF">GCM10022286_22570</name>
</gene>
<evidence type="ECO:0000256" key="1">
    <source>
        <dbReference type="SAM" id="MobiDB-lite"/>
    </source>
</evidence>
<dbReference type="RefSeq" id="WP_344791882.1">
    <property type="nucleotide sequence ID" value="NZ_BAABBV010000001.1"/>
</dbReference>
<proteinExistence type="predicted"/>
<dbReference type="EMBL" id="BAABBV010000001">
    <property type="protein sequence ID" value="GAA4162901.1"/>
    <property type="molecule type" value="Genomic_DNA"/>
</dbReference>
<organism evidence="2 3">
    <name type="scientific">Gryllotalpicola daejeonensis</name>
    <dbReference type="NCBI Taxonomy" id="993087"/>
    <lineage>
        <taxon>Bacteria</taxon>
        <taxon>Bacillati</taxon>
        <taxon>Actinomycetota</taxon>
        <taxon>Actinomycetes</taxon>
        <taxon>Micrococcales</taxon>
        <taxon>Microbacteriaceae</taxon>
        <taxon>Gryllotalpicola</taxon>
    </lineage>
</organism>
<comment type="caution">
    <text evidence="2">The sequence shown here is derived from an EMBL/GenBank/DDBJ whole genome shotgun (WGS) entry which is preliminary data.</text>
</comment>
<name>A0ABP7ZLD3_9MICO</name>